<keyword evidence="1 4" id="KW-0732">Signal</keyword>
<dbReference type="Pfam" id="PF04043">
    <property type="entry name" value="PMEI"/>
    <property type="match status" value="1"/>
</dbReference>
<feature type="signal peptide" evidence="4">
    <location>
        <begin position="1"/>
        <end position="24"/>
    </location>
</feature>
<organism evidence="6 7">
    <name type="scientific">Stylosanthes scabra</name>
    <dbReference type="NCBI Taxonomy" id="79078"/>
    <lineage>
        <taxon>Eukaryota</taxon>
        <taxon>Viridiplantae</taxon>
        <taxon>Streptophyta</taxon>
        <taxon>Embryophyta</taxon>
        <taxon>Tracheophyta</taxon>
        <taxon>Spermatophyta</taxon>
        <taxon>Magnoliopsida</taxon>
        <taxon>eudicotyledons</taxon>
        <taxon>Gunneridae</taxon>
        <taxon>Pentapetalae</taxon>
        <taxon>rosids</taxon>
        <taxon>fabids</taxon>
        <taxon>Fabales</taxon>
        <taxon>Fabaceae</taxon>
        <taxon>Papilionoideae</taxon>
        <taxon>50 kb inversion clade</taxon>
        <taxon>dalbergioids sensu lato</taxon>
        <taxon>Dalbergieae</taxon>
        <taxon>Pterocarpus clade</taxon>
        <taxon>Stylosanthes</taxon>
    </lineage>
</organism>
<evidence type="ECO:0000256" key="1">
    <source>
        <dbReference type="ARBA" id="ARBA00022729"/>
    </source>
</evidence>
<dbReference type="SMART" id="SM00856">
    <property type="entry name" value="PMEI"/>
    <property type="match status" value="1"/>
</dbReference>
<comment type="similarity">
    <text evidence="3">Belongs to the PMEI family.</text>
</comment>
<dbReference type="InterPro" id="IPR035513">
    <property type="entry name" value="Invertase/methylesterase_inhib"/>
</dbReference>
<dbReference type="InterPro" id="IPR006501">
    <property type="entry name" value="Pectinesterase_inhib_dom"/>
</dbReference>
<dbReference type="NCBIfam" id="TIGR01614">
    <property type="entry name" value="PME_inhib"/>
    <property type="match status" value="1"/>
</dbReference>
<gene>
    <name evidence="6" type="ORF">PIB30_003393</name>
</gene>
<name>A0ABU6U262_9FABA</name>
<dbReference type="Proteomes" id="UP001341840">
    <property type="component" value="Unassembled WGS sequence"/>
</dbReference>
<dbReference type="EMBL" id="JASCZI010120835">
    <property type="protein sequence ID" value="MED6155196.1"/>
    <property type="molecule type" value="Genomic_DNA"/>
</dbReference>
<protein>
    <recommendedName>
        <fullName evidence="5">Pectinesterase inhibitor domain-containing protein</fullName>
    </recommendedName>
</protein>
<keyword evidence="7" id="KW-1185">Reference proteome</keyword>
<dbReference type="Gene3D" id="1.20.140.40">
    <property type="entry name" value="Invertase/pectin methylesterase inhibitor family protein"/>
    <property type="match status" value="1"/>
</dbReference>
<feature type="domain" description="Pectinesterase inhibitor" evidence="5">
    <location>
        <begin position="35"/>
        <end position="179"/>
    </location>
</feature>
<reference evidence="6 7" key="1">
    <citation type="journal article" date="2023" name="Plants (Basel)">
        <title>Bridging the Gap: Combining Genomics and Transcriptomics Approaches to Understand Stylosanthes scabra, an Orphan Legume from the Brazilian Caatinga.</title>
        <authorList>
            <person name="Ferreira-Neto J.R.C."/>
            <person name="da Silva M.D."/>
            <person name="Binneck E."/>
            <person name="de Melo N.F."/>
            <person name="da Silva R.H."/>
            <person name="de Melo A.L.T.M."/>
            <person name="Pandolfi V."/>
            <person name="Bustamante F.O."/>
            <person name="Brasileiro-Vidal A.C."/>
            <person name="Benko-Iseppon A.M."/>
        </authorList>
    </citation>
    <scope>NUCLEOTIDE SEQUENCE [LARGE SCALE GENOMIC DNA]</scope>
    <source>
        <tissue evidence="6">Leaves</tissue>
    </source>
</reference>
<dbReference type="PANTHER" id="PTHR35357:SF8">
    <property type="entry name" value="OS01G0111000 PROTEIN"/>
    <property type="match status" value="1"/>
</dbReference>
<sequence length="190" mass="20499">MARAMKIFSLLVICAVMVAQQVMAAGEQNQVMMMRGPELIKNMCQVSPKKDLCLKVLLSDPLDSSQADATELATIALRVAADSASSMLDDIKVFIENPELSPEIQQGLSDCKETIMDAGAQVQDTIASLLQGADRDANTWLQAAFAAIDTCDASIPGDDDILSVKSRQLRNFVDLATAIINSLPNKNFVH</sequence>
<evidence type="ECO:0000313" key="6">
    <source>
        <dbReference type="EMBL" id="MED6155196.1"/>
    </source>
</evidence>
<evidence type="ECO:0000313" key="7">
    <source>
        <dbReference type="Proteomes" id="UP001341840"/>
    </source>
</evidence>
<evidence type="ECO:0000256" key="2">
    <source>
        <dbReference type="ARBA" id="ARBA00023157"/>
    </source>
</evidence>
<evidence type="ECO:0000259" key="5">
    <source>
        <dbReference type="SMART" id="SM00856"/>
    </source>
</evidence>
<dbReference type="PANTHER" id="PTHR35357">
    <property type="entry name" value="OS02G0537100 PROTEIN"/>
    <property type="match status" value="1"/>
</dbReference>
<feature type="chain" id="PRO_5047023862" description="Pectinesterase inhibitor domain-containing protein" evidence="4">
    <location>
        <begin position="25"/>
        <end position="190"/>
    </location>
</feature>
<evidence type="ECO:0000256" key="3">
    <source>
        <dbReference type="ARBA" id="ARBA00038471"/>
    </source>
</evidence>
<evidence type="ECO:0000256" key="4">
    <source>
        <dbReference type="SAM" id="SignalP"/>
    </source>
</evidence>
<accession>A0ABU6U262</accession>
<keyword evidence="2" id="KW-1015">Disulfide bond</keyword>
<proteinExistence type="inferred from homology"/>
<dbReference type="SUPFAM" id="SSF101148">
    <property type="entry name" value="Plant invertase/pectin methylesterase inhibitor"/>
    <property type="match status" value="1"/>
</dbReference>
<comment type="caution">
    <text evidence="6">The sequence shown here is derived from an EMBL/GenBank/DDBJ whole genome shotgun (WGS) entry which is preliminary data.</text>
</comment>